<dbReference type="NCBIfam" id="TIGR00083">
    <property type="entry name" value="ribF"/>
    <property type="match status" value="1"/>
</dbReference>
<evidence type="ECO:0000256" key="12">
    <source>
        <dbReference type="ARBA" id="ARBA00023268"/>
    </source>
</evidence>
<dbReference type="PANTHER" id="PTHR22749">
    <property type="entry name" value="RIBOFLAVIN KINASE/FMN ADENYLYLTRANSFERASE"/>
    <property type="match status" value="1"/>
</dbReference>
<dbReference type="SUPFAM" id="SSF82114">
    <property type="entry name" value="Riboflavin kinase-like"/>
    <property type="match status" value="1"/>
</dbReference>
<dbReference type="PANTHER" id="PTHR22749:SF6">
    <property type="entry name" value="RIBOFLAVIN KINASE"/>
    <property type="match status" value="1"/>
</dbReference>
<keyword evidence="6 15" id="KW-0808">Transferase</keyword>
<evidence type="ECO:0000256" key="7">
    <source>
        <dbReference type="ARBA" id="ARBA00022695"/>
    </source>
</evidence>
<gene>
    <name evidence="17" type="ORF">SD28_07645</name>
</gene>
<dbReference type="GO" id="GO:0003919">
    <property type="term" value="F:FMN adenylyltransferase activity"/>
    <property type="evidence" value="ECO:0007669"/>
    <property type="project" value="UniProtKB-UniRule"/>
</dbReference>
<dbReference type="InterPro" id="IPR023465">
    <property type="entry name" value="Riboflavin_kinase_dom_sf"/>
</dbReference>
<keyword evidence="11 15" id="KW-0067">ATP-binding</keyword>
<evidence type="ECO:0000256" key="6">
    <source>
        <dbReference type="ARBA" id="ARBA00022679"/>
    </source>
</evidence>
<evidence type="ECO:0000259" key="16">
    <source>
        <dbReference type="SMART" id="SM00904"/>
    </source>
</evidence>
<dbReference type="OrthoDB" id="9803667at2"/>
<comment type="catalytic activity">
    <reaction evidence="14 15">
        <text>FMN + ATP + H(+) = FAD + diphosphate</text>
        <dbReference type="Rhea" id="RHEA:17237"/>
        <dbReference type="ChEBI" id="CHEBI:15378"/>
        <dbReference type="ChEBI" id="CHEBI:30616"/>
        <dbReference type="ChEBI" id="CHEBI:33019"/>
        <dbReference type="ChEBI" id="CHEBI:57692"/>
        <dbReference type="ChEBI" id="CHEBI:58210"/>
        <dbReference type="EC" id="2.7.7.2"/>
    </reaction>
</comment>
<dbReference type="EMBL" id="CP010427">
    <property type="protein sequence ID" value="AJC49490.1"/>
    <property type="molecule type" value="Genomic_DNA"/>
</dbReference>
<reference evidence="17 18" key="1">
    <citation type="submission" date="2014-12" db="EMBL/GenBank/DDBJ databases">
        <title>Complete genome sequence of Francisella guanzhouensis strain 08HL01032 isolated from air-conditioning system in China.</title>
        <authorList>
            <person name="Svensson D."/>
            <person name="Ohrman C."/>
            <person name="Backman S."/>
            <person name="Karlsson E."/>
            <person name="Nilsson E."/>
            <person name="Bystrom M."/>
            <person name="Larkeryd A."/>
            <person name="Stenberg P."/>
            <person name="Scholtz H.C."/>
            <person name="Forsman M."/>
            <person name="Sjodin A."/>
        </authorList>
    </citation>
    <scope>NUCLEOTIDE SEQUENCE [LARGE SCALE GENOMIC DNA]</scope>
    <source>
        <strain evidence="17 18">08HL01032</strain>
    </source>
</reference>
<sequence>MNITTHLNKFTSTKNTAIAIGAFDGVHLGHQAVINKLLSISYLSNLVPYIFFFEPLPKEFFRKDKPPTRIYDLRNKIININHAGIKNIICQKFDERFANIDAKEFVIEYLIKKLKTKHIIVGDDFRFGKDRKGNYELLEQLSKSYDFQVDKISTLNLNNQRVSSSQIRTAIEKHHLKDAEELLGKRISINSRVIHGQKNGRKIGFHTTNQRLLKNSVLKGVYLTKIYIDDEIFYGVSNAGTRPTIDGKNNLLETHIFDFNKEIYKKHITVEVLKFIRAEKKFNSFDELKDQITKDIQTAKRLISTS</sequence>
<keyword evidence="9 15" id="KW-0418">Kinase</keyword>
<comment type="pathway">
    <text evidence="3 15">Cofactor biosynthesis; FMN biosynthesis; FMN from riboflavin (ATP route): step 1/1.</text>
</comment>
<dbReference type="FunFam" id="3.40.50.620:FF:000021">
    <property type="entry name" value="Riboflavin biosynthesis protein"/>
    <property type="match status" value="1"/>
</dbReference>
<name>A0A0A8E5J8_9GAMM</name>
<dbReference type="InterPro" id="IPR015864">
    <property type="entry name" value="FAD_synthase"/>
</dbReference>
<comment type="catalytic activity">
    <reaction evidence="13 15">
        <text>riboflavin + ATP = FMN + ADP + H(+)</text>
        <dbReference type="Rhea" id="RHEA:14357"/>
        <dbReference type="ChEBI" id="CHEBI:15378"/>
        <dbReference type="ChEBI" id="CHEBI:30616"/>
        <dbReference type="ChEBI" id="CHEBI:57986"/>
        <dbReference type="ChEBI" id="CHEBI:58210"/>
        <dbReference type="ChEBI" id="CHEBI:456216"/>
        <dbReference type="EC" id="2.7.1.26"/>
    </reaction>
</comment>
<dbReference type="Gene3D" id="2.40.30.30">
    <property type="entry name" value="Riboflavin kinase-like"/>
    <property type="match status" value="1"/>
</dbReference>
<organism evidence="17 18">
    <name type="scientific">Allofrancisella guangzhouensis</name>
    <dbReference type="NCBI Taxonomy" id="594679"/>
    <lineage>
        <taxon>Bacteria</taxon>
        <taxon>Pseudomonadati</taxon>
        <taxon>Pseudomonadota</taxon>
        <taxon>Gammaproteobacteria</taxon>
        <taxon>Thiotrichales</taxon>
        <taxon>Francisellaceae</taxon>
        <taxon>Allofrancisella</taxon>
    </lineage>
</organism>
<keyword evidence="18" id="KW-1185">Reference proteome</keyword>
<evidence type="ECO:0000313" key="18">
    <source>
        <dbReference type="Proteomes" id="UP000031104"/>
    </source>
</evidence>
<dbReference type="GO" id="GO:0008531">
    <property type="term" value="F:riboflavin kinase activity"/>
    <property type="evidence" value="ECO:0007669"/>
    <property type="project" value="UniProtKB-UniRule"/>
</dbReference>
<dbReference type="EC" id="2.7.7.2" evidence="15"/>
<dbReference type="InterPro" id="IPR023468">
    <property type="entry name" value="Riboflavin_kinase"/>
</dbReference>
<comment type="pathway">
    <text evidence="2 15">Cofactor biosynthesis; FAD biosynthesis; FAD from FMN: step 1/1.</text>
</comment>
<dbReference type="GO" id="GO:0009231">
    <property type="term" value="P:riboflavin biosynthetic process"/>
    <property type="evidence" value="ECO:0007669"/>
    <property type="project" value="InterPro"/>
</dbReference>
<protein>
    <recommendedName>
        <fullName evidence="15">Riboflavin biosynthesis protein</fullName>
    </recommendedName>
    <domain>
        <recommendedName>
            <fullName evidence="15">Riboflavin kinase</fullName>
            <ecNumber evidence="15">2.7.1.26</ecNumber>
        </recommendedName>
        <alternativeName>
            <fullName evidence="15">Flavokinase</fullName>
        </alternativeName>
    </domain>
    <domain>
        <recommendedName>
            <fullName evidence="15">FMN adenylyltransferase</fullName>
            <ecNumber evidence="15">2.7.7.2</ecNumber>
        </recommendedName>
        <alternativeName>
            <fullName evidence="15">FAD pyrophosphorylase</fullName>
        </alternativeName>
        <alternativeName>
            <fullName evidence="15">FAD synthase</fullName>
        </alternativeName>
    </domain>
</protein>
<dbReference type="KEGG" id="fgu:SD28_07645"/>
<dbReference type="GO" id="GO:0009398">
    <property type="term" value="P:FMN biosynthetic process"/>
    <property type="evidence" value="ECO:0007669"/>
    <property type="project" value="UniProtKB-UniRule"/>
</dbReference>
<evidence type="ECO:0000256" key="14">
    <source>
        <dbReference type="ARBA" id="ARBA00049494"/>
    </source>
</evidence>
<dbReference type="UniPathway" id="UPA00276">
    <property type="reaction ID" value="UER00406"/>
</dbReference>
<keyword evidence="10 15" id="KW-0274">FAD</keyword>
<dbReference type="PIRSF" id="PIRSF004491">
    <property type="entry name" value="FAD_Synth"/>
    <property type="match status" value="1"/>
</dbReference>
<proteinExistence type="inferred from homology"/>
<dbReference type="NCBIfam" id="NF004159">
    <property type="entry name" value="PRK05627.1-2"/>
    <property type="match status" value="1"/>
</dbReference>
<comment type="function">
    <text evidence="1">Catalyzes the phosphorylation of riboflavin to FMN followed by the adenylation of FMN to FAD.</text>
</comment>
<dbReference type="InterPro" id="IPR015865">
    <property type="entry name" value="Riboflavin_kinase_bac/euk"/>
</dbReference>
<evidence type="ECO:0000256" key="4">
    <source>
        <dbReference type="ARBA" id="ARBA00022630"/>
    </source>
</evidence>
<dbReference type="STRING" id="594679.SD28_07645"/>
<dbReference type="InterPro" id="IPR014729">
    <property type="entry name" value="Rossmann-like_a/b/a_fold"/>
</dbReference>
<dbReference type="SUPFAM" id="SSF52374">
    <property type="entry name" value="Nucleotidylyl transferase"/>
    <property type="match status" value="1"/>
</dbReference>
<evidence type="ECO:0000256" key="9">
    <source>
        <dbReference type="ARBA" id="ARBA00022777"/>
    </source>
</evidence>
<dbReference type="NCBIfam" id="NF004162">
    <property type="entry name" value="PRK05627.1-5"/>
    <property type="match status" value="1"/>
</dbReference>
<keyword evidence="5 15" id="KW-0288">FMN</keyword>
<dbReference type="NCBIfam" id="NF004163">
    <property type="entry name" value="PRK05627.1-6"/>
    <property type="match status" value="1"/>
</dbReference>
<dbReference type="EC" id="2.7.1.26" evidence="15"/>
<dbReference type="UniPathway" id="UPA00277">
    <property type="reaction ID" value="UER00407"/>
</dbReference>
<dbReference type="Pfam" id="PF01687">
    <property type="entry name" value="Flavokinase"/>
    <property type="match status" value="1"/>
</dbReference>
<evidence type="ECO:0000256" key="8">
    <source>
        <dbReference type="ARBA" id="ARBA00022741"/>
    </source>
</evidence>
<dbReference type="Gene3D" id="3.40.50.620">
    <property type="entry name" value="HUPs"/>
    <property type="match status" value="1"/>
</dbReference>
<evidence type="ECO:0000256" key="3">
    <source>
        <dbReference type="ARBA" id="ARBA00005201"/>
    </source>
</evidence>
<evidence type="ECO:0000256" key="5">
    <source>
        <dbReference type="ARBA" id="ARBA00022643"/>
    </source>
</evidence>
<dbReference type="SMART" id="SM00904">
    <property type="entry name" value="Flavokinase"/>
    <property type="match status" value="1"/>
</dbReference>
<dbReference type="Proteomes" id="UP000031104">
    <property type="component" value="Chromosome"/>
</dbReference>
<evidence type="ECO:0000256" key="11">
    <source>
        <dbReference type="ARBA" id="ARBA00022840"/>
    </source>
</evidence>
<dbReference type="CDD" id="cd02064">
    <property type="entry name" value="FAD_synthetase_N"/>
    <property type="match status" value="1"/>
</dbReference>
<evidence type="ECO:0000313" key="17">
    <source>
        <dbReference type="EMBL" id="AJC49490.1"/>
    </source>
</evidence>
<evidence type="ECO:0000256" key="15">
    <source>
        <dbReference type="PIRNR" id="PIRNR004491"/>
    </source>
</evidence>
<keyword evidence="8 15" id="KW-0547">Nucleotide-binding</keyword>
<dbReference type="HOGENOM" id="CLU_048437_0_2_6"/>
<dbReference type="Pfam" id="PF06574">
    <property type="entry name" value="FAD_syn"/>
    <property type="match status" value="1"/>
</dbReference>
<dbReference type="InterPro" id="IPR002606">
    <property type="entry name" value="Riboflavin_kinase_bac"/>
</dbReference>
<dbReference type="GO" id="GO:0006747">
    <property type="term" value="P:FAD biosynthetic process"/>
    <property type="evidence" value="ECO:0007669"/>
    <property type="project" value="UniProtKB-UniRule"/>
</dbReference>
<keyword evidence="4 15" id="KW-0285">Flavoprotein</keyword>
<evidence type="ECO:0000256" key="2">
    <source>
        <dbReference type="ARBA" id="ARBA00004726"/>
    </source>
</evidence>
<dbReference type="GO" id="GO:0005524">
    <property type="term" value="F:ATP binding"/>
    <property type="evidence" value="ECO:0007669"/>
    <property type="project" value="UniProtKB-UniRule"/>
</dbReference>
<evidence type="ECO:0000256" key="13">
    <source>
        <dbReference type="ARBA" id="ARBA00047880"/>
    </source>
</evidence>
<keyword evidence="12" id="KW-0511">Multifunctional enzyme</keyword>
<dbReference type="RefSeq" id="WP_039125619.1">
    <property type="nucleotide sequence ID" value="NZ_CP010427.1"/>
</dbReference>
<accession>A0A0A8E5J8</accession>
<evidence type="ECO:0000256" key="10">
    <source>
        <dbReference type="ARBA" id="ARBA00022827"/>
    </source>
</evidence>
<comment type="similarity">
    <text evidence="15">Belongs to the ribF family.</text>
</comment>
<dbReference type="AlphaFoldDB" id="A0A0A8E5J8"/>
<feature type="domain" description="Riboflavin kinase" evidence="16">
    <location>
        <begin position="182"/>
        <end position="304"/>
    </location>
</feature>
<evidence type="ECO:0000256" key="1">
    <source>
        <dbReference type="ARBA" id="ARBA00002121"/>
    </source>
</evidence>
<keyword evidence="7 15" id="KW-0548">Nucleotidyltransferase</keyword>